<dbReference type="Pfam" id="PF13413">
    <property type="entry name" value="HTH_25"/>
    <property type="match status" value="1"/>
</dbReference>
<gene>
    <name evidence="2" type="ORF">COV04_04125</name>
</gene>
<keyword evidence="1" id="KW-0472">Membrane</keyword>
<dbReference type="PANTHER" id="PTHR34475">
    <property type="match status" value="1"/>
</dbReference>
<evidence type="ECO:0000256" key="1">
    <source>
        <dbReference type="SAM" id="Phobius"/>
    </source>
</evidence>
<evidence type="ECO:0008006" key="4">
    <source>
        <dbReference type="Google" id="ProtNLM"/>
    </source>
</evidence>
<dbReference type="Proteomes" id="UP000231152">
    <property type="component" value="Unassembled WGS sequence"/>
</dbReference>
<keyword evidence="1" id="KW-1133">Transmembrane helix</keyword>
<name>A0A2M8LDR1_9BACT</name>
<proteinExistence type="predicted"/>
<dbReference type="Gene3D" id="1.10.260.40">
    <property type="entry name" value="lambda repressor-like DNA-binding domains"/>
    <property type="match status" value="1"/>
</dbReference>
<organism evidence="2 3">
    <name type="scientific">Candidatus Uhrbacteria bacterium CG10_big_fil_rev_8_21_14_0_10_48_11</name>
    <dbReference type="NCBI Taxonomy" id="1975037"/>
    <lineage>
        <taxon>Bacteria</taxon>
        <taxon>Candidatus Uhriibacteriota</taxon>
    </lineage>
</organism>
<evidence type="ECO:0000313" key="2">
    <source>
        <dbReference type="EMBL" id="PJE75584.1"/>
    </source>
</evidence>
<accession>A0A2M8LDR1</accession>
<dbReference type="CDD" id="cd00093">
    <property type="entry name" value="HTH_XRE"/>
    <property type="match status" value="1"/>
</dbReference>
<dbReference type="InterPro" id="IPR013783">
    <property type="entry name" value="Ig-like_fold"/>
</dbReference>
<reference evidence="2 3" key="1">
    <citation type="submission" date="2017-09" db="EMBL/GenBank/DDBJ databases">
        <title>Depth-based differentiation of microbial function through sediment-hosted aquifers and enrichment of novel symbionts in the deep terrestrial subsurface.</title>
        <authorList>
            <person name="Probst A.J."/>
            <person name="Ladd B."/>
            <person name="Jarett J.K."/>
            <person name="Geller-Mcgrath D.E."/>
            <person name="Sieber C.M."/>
            <person name="Emerson J.B."/>
            <person name="Anantharaman K."/>
            <person name="Thomas B.C."/>
            <person name="Malmstrom R."/>
            <person name="Stieglmeier M."/>
            <person name="Klingl A."/>
            <person name="Woyke T."/>
            <person name="Ryan C.M."/>
            <person name="Banfield J.F."/>
        </authorList>
    </citation>
    <scope>NUCLEOTIDE SEQUENCE [LARGE SCALE GENOMIC DNA]</scope>
    <source>
        <strain evidence="2">CG10_big_fil_rev_8_21_14_0_10_48_11</strain>
    </source>
</reference>
<dbReference type="PANTHER" id="PTHR34475:SF1">
    <property type="entry name" value="CYTOSKELETON PROTEIN RODZ"/>
    <property type="match status" value="1"/>
</dbReference>
<dbReference type="GO" id="GO:0003677">
    <property type="term" value="F:DNA binding"/>
    <property type="evidence" value="ECO:0007669"/>
    <property type="project" value="InterPro"/>
</dbReference>
<protein>
    <recommendedName>
        <fullName evidence="4">HTH cro/C1-type domain-containing protein</fullName>
    </recommendedName>
</protein>
<dbReference type="AlphaFoldDB" id="A0A2M8LDR1"/>
<dbReference type="InterPro" id="IPR001387">
    <property type="entry name" value="Cro/C1-type_HTH"/>
</dbReference>
<evidence type="ECO:0000313" key="3">
    <source>
        <dbReference type="Proteomes" id="UP000231152"/>
    </source>
</evidence>
<dbReference type="EMBL" id="PFET01000013">
    <property type="protein sequence ID" value="PJE75584.1"/>
    <property type="molecule type" value="Genomic_DNA"/>
</dbReference>
<dbReference type="InterPro" id="IPR050400">
    <property type="entry name" value="Bact_Cytoskel_RodZ"/>
</dbReference>
<keyword evidence="1" id="KW-0812">Transmembrane</keyword>
<dbReference type="InterPro" id="IPR010982">
    <property type="entry name" value="Lambda_DNA-bd_dom_sf"/>
</dbReference>
<feature type="transmembrane region" description="Helical" evidence="1">
    <location>
        <begin position="135"/>
        <end position="157"/>
    </location>
</feature>
<sequence>MPTKTKNSKTDTTSRTVESNRVVFRRVPVDDTLSVGSTLQRARAAAGQTVTDCARQIGVPERYLRALEGEDVGALPGLIYEKHFIVRYARLLGLSPTPLVLSWAELRSDLSATDQFVRRVSWRDLKSGPTFWRRFGAAVIVVALAAYLGTALFTMAAPPKLEVSQPTPGAVVTSADMVIAGVAAADATLSVNGQLVVANRDGSFSVPVTLGPGPNSIRIVAEKRYGRPSVVERQVFLATERSATGLAPSNPTL</sequence>
<dbReference type="Gene3D" id="2.60.40.10">
    <property type="entry name" value="Immunoglobulins"/>
    <property type="match status" value="1"/>
</dbReference>
<comment type="caution">
    <text evidence="2">The sequence shown here is derived from an EMBL/GenBank/DDBJ whole genome shotgun (WGS) entry which is preliminary data.</text>
</comment>